<proteinExistence type="predicted"/>
<dbReference type="EMBL" id="JAINUF010000004">
    <property type="protein sequence ID" value="KAJ8365930.1"/>
    <property type="molecule type" value="Genomic_DNA"/>
</dbReference>
<evidence type="ECO:0000313" key="2">
    <source>
        <dbReference type="EMBL" id="KAJ8365930.1"/>
    </source>
</evidence>
<evidence type="ECO:0000256" key="1">
    <source>
        <dbReference type="SAM" id="MobiDB-lite"/>
    </source>
</evidence>
<feature type="compositionally biased region" description="Basic residues" evidence="1">
    <location>
        <begin position="32"/>
        <end position="47"/>
    </location>
</feature>
<sequence>MFLLLGRHGLVVDGCPLGGLKGKGSEVSETRPKKKKRAVWSQLRRRLPPAALRSDTRPIERAASPLM</sequence>
<name>A0A9Q1J510_SYNKA</name>
<gene>
    <name evidence="2" type="ORF">SKAU_G00147610</name>
</gene>
<evidence type="ECO:0000313" key="3">
    <source>
        <dbReference type="Proteomes" id="UP001152622"/>
    </source>
</evidence>
<feature type="region of interest" description="Disordered" evidence="1">
    <location>
        <begin position="21"/>
        <end position="67"/>
    </location>
</feature>
<reference evidence="2" key="1">
    <citation type="journal article" date="2023" name="Science">
        <title>Genome structures resolve the early diversification of teleost fishes.</title>
        <authorList>
            <person name="Parey E."/>
            <person name="Louis A."/>
            <person name="Montfort J."/>
            <person name="Bouchez O."/>
            <person name="Roques C."/>
            <person name="Iampietro C."/>
            <person name="Lluch J."/>
            <person name="Castinel A."/>
            <person name="Donnadieu C."/>
            <person name="Desvignes T."/>
            <person name="Floi Bucao C."/>
            <person name="Jouanno E."/>
            <person name="Wen M."/>
            <person name="Mejri S."/>
            <person name="Dirks R."/>
            <person name="Jansen H."/>
            <person name="Henkel C."/>
            <person name="Chen W.J."/>
            <person name="Zahm M."/>
            <person name="Cabau C."/>
            <person name="Klopp C."/>
            <person name="Thompson A.W."/>
            <person name="Robinson-Rechavi M."/>
            <person name="Braasch I."/>
            <person name="Lecointre G."/>
            <person name="Bobe J."/>
            <person name="Postlethwait J.H."/>
            <person name="Berthelot C."/>
            <person name="Roest Crollius H."/>
            <person name="Guiguen Y."/>
        </authorList>
    </citation>
    <scope>NUCLEOTIDE SEQUENCE</scope>
    <source>
        <strain evidence="2">WJC10195</strain>
    </source>
</reference>
<comment type="caution">
    <text evidence="2">The sequence shown here is derived from an EMBL/GenBank/DDBJ whole genome shotgun (WGS) entry which is preliminary data.</text>
</comment>
<keyword evidence="3" id="KW-1185">Reference proteome</keyword>
<protein>
    <submittedName>
        <fullName evidence="2">Uncharacterized protein</fullName>
    </submittedName>
</protein>
<organism evidence="2 3">
    <name type="scientific">Synaphobranchus kaupii</name>
    <name type="common">Kaup's arrowtooth eel</name>
    <dbReference type="NCBI Taxonomy" id="118154"/>
    <lineage>
        <taxon>Eukaryota</taxon>
        <taxon>Metazoa</taxon>
        <taxon>Chordata</taxon>
        <taxon>Craniata</taxon>
        <taxon>Vertebrata</taxon>
        <taxon>Euteleostomi</taxon>
        <taxon>Actinopterygii</taxon>
        <taxon>Neopterygii</taxon>
        <taxon>Teleostei</taxon>
        <taxon>Anguilliformes</taxon>
        <taxon>Synaphobranchidae</taxon>
        <taxon>Synaphobranchus</taxon>
    </lineage>
</organism>
<accession>A0A9Q1J510</accession>
<dbReference type="AlphaFoldDB" id="A0A9Q1J510"/>
<dbReference type="Proteomes" id="UP001152622">
    <property type="component" value="Chromosome 4"/>
</dbReference>